<sequence>MIRGHEFLATDPEVPGWIPGDSRLFCKALGLKQGIRKVELEEVNPHLRGGRVENHLGKTTPSSPDRDSNLDLPVLSSRAQHDKRVSQLRHRGGSARGMKGHSPSSASVIVLWSGGMKGHSPSSASVIVLGQESSCSPIRLTLLYFKPFSRYKKLLVRTNGLVFLHRLVKHIRAETVMKSNQIEKSSVEMMCFHRFQERSVHRTVVEIITHLEYSAGSFHLVYKFIHEVKSHDNDSVLKQQISPFADILAWRNCQVGSSESGNSRTAWGELELDCLPCYGSGVDKRNEKQNTVKWNEKGEGGEEGGVQVSKGSTAQHMALKFTWFGECMGEIRSGCFRQLSDTSTATLGRLELRVLEP</sequence>
<dbReference type="EMBL" id="OC002635">
    <property type="protein sequence ID" value="CAD7262143.1"/>
    <property type="molecule type" value="Genomic_DNA"/>
</dbReference>
<proteinExistence type="predicted"/>
<evidence type="ECO:0000256" key="1">
    <source>
        <dbReference type="SAM" id="MobiDB-lite"/>
    </source>
</evidence>
<protein>
    <submittedName>
        <fullName evidence="2">Uncharacterized protein</fullName>
    </submittedName>
</protein>
<feature type="region of interest" description="Disordered" evidence="1">
    <location>
        <begin position="49"/>
        <end position="102"/>
    </location>
</feature>
<organism evidence="2">
    <name type="scientific">Timema shepardi</name>
    <name type="common">Walking stick</name>
    <dbReference type="NCBI Taxonomy" id="629360"/>
    <lineage>
        <taxon>Eukaryota</taxon>
        <taxon>Metazoa</taxon>
        <taxon>Ecdysozoa</taxon>
        <taxon>Arthropoda</taxon>
        <taxon>Hexapoda</taxon>
        <taxon>Insecta</taxon>
        <taxon>Pterygota</taxon>
        <taxon>Neoptera</taxon>
        <taxon>Polyneoptera</taxon>
        <taxon>Phasmatodea</taxon>
        <taxon>Timematodea</taxon>
        <taxon>Timematoidea</taxon>
        <taxon>Timematidae</taxon>
        <taxon>Timema</taxon>
    </lineage>
</organism>
<evidence type="ECO:0000313" key="2">
    <source>
        <dbReference type="EMBL" id="CAD7262143.1"/>
    </source>
</evidence>
<gene>
    <name evidence="2" type="ORF">TSIB3V08_LOCUS6261</name>
</gene>
<reference evidence="2" key="1">
    <citation type="submission" date="2020-11" db="EMBL/GenBank/DDBJ databases">
        <authorList>
            <person name="Tran Van P."/>
        </authorList>
    </citation>
    <scope>NUCLEOTIDE SEQUENCE</scope>
</reference>
<dbReference type="AlphaFoldDB" id="A0A7R9G1C4"/>
<accession>A0A7R9G1C4</accession>
<name>A0A7R9G1C4_TIMSH</name>